<dbReference type="RefSeq" id="WP_094787598.1">
    <property type="nucleotide sequence ID" value="NZ_NDXW01000001.1"/>
</dbReference>
<organism evidence="1 2">
    <name type="scientific">Zooshikella ganghwensis</name>
    <dbReference type="NCBI Taxonomy" id="202772"/>
    <lineage>
        <taxon>Bacteria</taxon>
        <taxon>Pseudomonadati</taxon>
        <taxon>Pseudomonadota</taxon>
        <taxon>Gammaproteobacteria</taxon>
        <taxon>Oceanospirillales</taxon>
        <taxon>Zooshikellaceae</taxon>
        <taxon>Zooshikella</taxon>
    </lineage>
</organism>
<reference evidence="1 2" key="1">
    <citation type="submission" date="2017-04" db="EMBL/GenBank/DDBJ databases">
        <title>Draft genome sequence of Zooshikella ganghwensis VG4 isolated from Red Sea sediments.</title>
        <authorList>
            <person name="Rehman Z."/>
            <person name="Alam I."/>
            <person name="Kamau A."/>
            <person name="Bajic V."/>
            <person name="Leiknes T."/>
        </authorList>
    </citation>
    <scope>NUCLEOTIDE SEQUENCE [LARGE SCALE GENOMIC DNA]</scope>
    <source>
        <strain evidence="1 2">VG4</strain>
    </source>
</reference>
<evidence type="ECO:0000313" key="2">
    <source>
        <dbReference type="Proteomes" id="UP000257039"/>
    </source>
</evidence>
<protein>
    <submittedName>
        <fullName evidence="1">Uncharacterized protein</fullName>
    </submittedName>
</protein>
<evidence type="ECO:0000313" key="1">
    <source>
        <dbReference type="EMBL" id="RDH44445.1"/>
    </source>
</evidence>
<gene>
    <name evidence="1" type="ORF">B9G39_13920</name>
</gene>
<proteinExistence type="predicted"/>
<accession>A0A4P9VM35</accession>
<sequence length="183" mass="20629">MHKTINLLITISILTLSGCASIEPLVDRYAELDGVSGYIAGNFTRINSGGFAFAIKNINTNQEYGLSLGEDTFFPKNVENQVIAIQVPPGRYKIDHWYTYGTLNKSKNGKFSVNNPYLADEFDIKNNTVLFLGKFEILTKTSSIERTWTVKPKPLTHVKAKNDFVNSFPFLQEAQFNCLLCLY</sequence>
<dbReference type="PROSITE" id="PS51257">
    <property type="entry name" value="PROKAR_LIPOPROTEIN"/>
    <property type="match status" value="1"/>
</dbReference>
<dbReference type="Proteomes" id="UP000257039">
    <property type="component" value="Unassembled WGS sequence"/>
</dbReference>
<dbReference type="AlphaFoldDB" id="A0A4P9VM35"/>
<comment type="caution">
    <text evidence="1">The sequence shown here is derived from an EMBL/GenBank/DDBJ whole genome shotgun (WGS) entry which is preliminary data.</text>
</comment>
<name>A0A4P9VM35_9GAMM</name>
<keyword evidence="2" id="KW-1185">Reference proteome</keyword>
<dbReference type="EMBL" id="NDXW01000001">
    <property type="protein sequence ID" value="RDH44445.1"/>
    <property type="molecule type" value="Genomic_DNA"/>
</dbReference>